<gene>
    <name evidence="1" type="ORF">EGR_00478</name>
</gene>
<dbReference type="GeneID" id="36336193"/>
<organism evidence="1 2">
    <name type="scientific">Echinococcus granulosus</name>
    <name type="common">Hydatid tapeworm</name>
    <dbReference type="NCBI Taxonomy" id="6210"/>
    <lineage>
        <taxon>Eukaryota</taxon>
        <taxon>Metazoa</taxon>
        <taxon>Spiralia</taxon>
        <taxon>Lophotrochozoa</taxon>
        <taxon>Platyhelminthes</taxon>
        <taxon>Cestoda</taxon>
        <taxon>Eucestoda</taxon>
        <taxon>Cyclophyllidea</taxon>
        <taxon>Taeniidae</taxon>
        <taxon>Echinococcus</taxon>
        <taxon>Echinococcus granulosus group</taxon>
    </lineage>
</organism>
<evidence type="ECO:0000313" key="2">
    <source>
        <dbReference type="Proteomes" id="UP000019149"/>
    </source>
</evidence>
<keyword evidence="2" id="KW-1185">Reference proteome</keyword>
<name>W6UTC1_ECHGR</name>
<sequence length="127" mass="14085">MDMRNGLGIFPSPKAVPKQDEIPESASVTLCTDYVVMADVEADQACSSALYRVHAYVCVHACARALRLKMDTHPAAVLKRHQFKVNENAPCPPEHARGPKPYCMSTLHNLPKYCVFLSLQGSFVEPR</sequence>
<dbReference type="KEGG" id="egl:EGR_00478"/>
<evidence type="ECO:0000313" key="1">
    <source>
        <dbReference type="EMBL" id="EUB64528.1"/>
    </source>
</evidence>
<proteinExistence type="predicted"/>
<protein>
    <submittedName>
        <fullName evidence="1">Uncharacterized protein</fullName>
    </submittedName>
</protein>
<dbReference type="RefSeq" id="XP_024355724.1">
    <property type="nucleotide sequence ID" value="XM_024489727.1"/>
</dbReference>
<dbReference type="EMBL" id="APAU02000002">
    <property type="protein sequence ID" value="EUB64528.1"/>
    <property type="molecule type" value="Genomic_DNA"/>
</dbReference>
<reference evidence="1 2" key="1">
    <citation type="journal article" date="2013" name="Nat. Genet.">
        <title>The genome of the hydatid tapeworm Echinococcus granulosus.</title>
        <authorList>
            <person name="Zheng H."/>
            <person name="Zhang W."/>
            <person name="Zhang L."/>
            <person name="Zhang Z."/>
            <person name="Li J."/>
            <person name="Lu G."/>
            <person name="Zhu Y."/>
            <person name="Wang Y."/>
            <person name="Huang Y."/>
            <person name="Liu J."/>
            <person name="Kang H."/>
            <person name="Chen J."/>
            <person name="Wang L."/>
            <person name="Chen A."/>
            <person name="Yu S."/>
            <person name="Gao Z."/>
            <person name="Jin L."/>
            <person name="Gu W."/>
            <person name="Wang Z."/>
            <person name="Zhao L."/>
            <person name="Shi B."/>
            <person name="Wen H."/>
            <person name="Lin R."/>
            <person name="Jones M.K."/>
            <person name="Brejova B."/>
            <person name="Vinar T."/>
            <person name="Zhao G."/>
            <person name="McManus D.P."/>
            <person name="Chen Z."/>
            <person name="Zhou Y."/>
            <person name="Wang S."/>
        </authorList>
    </citation>
    <scope>NUCLEOTIDE SEQUENCE [LARGE SCALE GENOMIC DNA]</scope>
</reference>
<accession>W6UTC1</accession>
<dbReference type="CTD" id="36336193"/>
<comment type="caution">
    <text evidence="1">The sequence shown here is derived from an EMBL/GenBank/DDBJ whole genome shotgun (WGS) entry which is preliminary data.</text>
</comment>
<dbReference type="Proteomes" id="UP000019149">
    <property type="component" value="Unassembled WGS sequence"/>
</dbReference>
<dbReference type="AlphaFoldDB" id="W6UTC1"/>